<dbReference type="AlphaFoldDB" id="A0A645F219"/>
<name>A0A645F219_9ZZZZ</name>
<organism evidence="1">
    <name type="scientific">bioreactor metagenome</name>
    <dbReference type="NCBI Taxonomy" id="1076179"/>
    <lineage>
        <taxon>unclassified sequences</taxon>
        <taxon>metagenomes</taxon>
        <taxon>ecological metagenomes</taxon>
    </lineage>
</organism>
<accession>A0A645F219</accession>
<gene>
    <name evidence="1" type="ORF">SDC9_154977</name>
</gene>
<comment type="caution">
    <text evidence="1">The sequence shown here is derived from an EMBL/GenBank/DDBJ whole genome shotgun (WGS) entry which is preliminary data.</text>
</comment>
<protein>
    <submittedName>
        <fullName evidence="1">Uncharacterized protein</fullName>
    </submittedName>
</protein>
<evidence type="ECO:0000313" key="1">
    <source>
        <dbReference type="EMBL" id="MPN07706.1"/>
    </source>
</evidence>
<reference evidence="1" key="1">
    <citation type="submission" date="2019-08" db="EMBL/GenBank/DDBJ databases">
        <authorList>
            <person name="Kucharzyk K."/>
            <person name="Murdoch R.W."/>
            <person name="Higgins S."/>
            <person name="Loffler F."/>
        </authorList>
    </citation>
    <scope>NUCLEOTIDE SEQUENCE</scope>
</reference>
<proteinExistence type="predicted"/>
<sequence length="166" mass="19252">MGLDKRCGVLNIQLLIEQQPLHRLRLVFARCEQQKLFRAEDISHPHRDRARRNLVPRCKESRVRIDRTLVELFHMRAVIEHPPRLVKADVPIHANAEQLHIDGLLRQCIAECLDVRFDIPGSPGNDGVFLVDVDMVEEILVHKPAITLRMIRREADIFIQIDGVHM</sequence>
<dbReference type="EMBL" id="VSSQ01053711">
    <property type="protein sequence ID" value="MPN07706.1"/>
    <property type="molecule type" value="Genomic_DNA"/>
</dbReference>